<comment type="caution">
    <text evidence="2">The sequence shown here is derived from an EMBL/GenBank/DDBJ whole genome shotgun (WGS) entry which is preliminary data.</text>
</comment>
<proteinExistence type="predicted"/>
<dbReference type="Pfam" id="PF01844">
    <property type="entry name" value="HNH"/>
    <property type="match status" value="1"/>
</dbReference>
<dbReference type="SMART" id="SM00507">
    <property type="entry name" value="HNHc"/>
    <property type="match status" value="1"/>
</dbReference>
<reference evidence="2" key="1">
    <citation type="journal article" date="2015" name="Nature">
        <title>Complex archaea that bridge the gap between prokaryotes and eukaryotes.</title>
        <authorList>
            <person name="Spang A."/>
            <person name="Saw J.H."/>
            <person name="Jorgensen S.L."/>
            <person name="Zaremba-Niedzwiedzka K."/>
            <person name="Martijn J."/>
            <person name="Lind A.E."/>
            <person name="van Eijk R."/>
            <person name="Schleper C."/>
            <person name="Guy L."/>
            <person name="Ettema T.J."/>
        </authorList>
    </citation>
    <scope>NUCLEOTIDE SEQUENCE</scope>
</reference>
<organism evidence="2">
    <name type="scientific">marine sediment metagenome</name>
    <dbReference type="NCBI Taxonomy" id="412755"/>
    <lineage>
        <taxon>unclassified sequences</taxon>
        <taxon>metagenomes</taxon>
        <taxon>ecological metagenomes</taxon>
    </lineage>
</organism>
<sequence length="271" mass="32225">MICRNCKIDKDSSEFYYRNDSKKHRTECKICTNYNNGYREKMKCKNDLIYANQKKDKMNAVSRNKFLNDSNYKSKRKEQQKLYNKTEKGKLAKSLRDKRYREKNKEVLKERRKTYDAKYRASDKYKNYYESYFLNNEYRKKQRDNYAIMKVDPSFREVRNKANRKYHKTEKGKETSRRNWKLRDLRMRGSGSINWSDIEGLLIESNGLCHYCMKPLDGTYEIDHKIPVSKGGTSIKGNLAISCSPCNRSKQAMTNIEFIDKISSKTIGVIV</sequence>
<dbReference type="CDD" id="cd00085">
    <property type="entry name" value="HNHc"/>
    <property type="match status" value="1"/>
</dbReference>
<feature type="domain" description="HNH nuclease" evidence="1">
    <location>
        <begin position="197"/>
        <end position="248"/>
    </location>
</feature>
<dbReference type="GO" id="GO:0004519">
    <property type="term" value="F:endonuclease activity"/>
    <property type="evidence" value="ECO:0007669"/>
    <property type="project" value="InterPro"/>
</dbReference>
<dbReference type="InterPro" id="IPR003615">
    <property type="entry name" value="HNH_nuc"/>
</dbReference>
<dbReference type="GO" id="GO:0008270">
    <property type="term" value="F:zinc ion binding"/>
    <property type="evidence" value="ECO:0007669"/>
    <property type="project" value="InterPro"/>
</dbReference>
<dbReference type="Gene3D" id="1.10.30.50">
    <property type="match status" value="1"/>
</dbReference>
<evidence type="ECO:0000259" key="1">
    <source>
        <dbReference type="SMART" id="SM00507"/>
    </source>
</evidence>
<gene>
    <name evidence="2" type="ORF">LCGC14_0823390</name>
</gene>
<evidence type="ECO:0000313" key="2">
    <source>
        <dbReference type="EMBL" id="KKN31510.1"/>
    </source>
</evidence>
<name>A0A0F9PI54_9ZZZZ</name>
<accession>A0A0F9PI54</accession>
<protein>
    <recommendedName>
        <fullName evidence="1">HNH nuclease domain-containing protein</fullName>
    </recommendedName>
</protein>
<dbReference type="GO" id="GO:0003676">
    <property type="term" value="F:nucleic acid binding"/>
    <property type="evidence" value="ECO:0007669"/>
    <property type="project" value="InterPro"/>
</dbReference>
<dbReference type="AlphaFoldDB" id="A0A0F9PI54"/>
<dbReference type="InterPro" id="IPR002711">
    <property type="entry name" value="HNH"/>
</dbReference>
<dbReference type="EMBL" id="LAZR01002324">
    <property type="protein sequence ID" value="KKN31510.1"/>
    <property type="molecule type" value="Genomic_DNA"/>
</dbReference>